<reference evidence="9 10" key="1">
    <citation type="submission" date="2024-09" db="EMBL/GenBank/DDBJ databases">
        <authorList>
            <person name="Sun Q."/>
            <person name="Mori K."/>
        </authorList>
    </citation>
    <scope>NUCLEOTIDE SEQUENCE [LARGE SCALE GENOMIC DNA]</scope>
    <source>
        <strain evidence="9 10">CCM 4839</strain>
    </source>
</reference>
<dbReference type="PANTHER" id="PTHR43744">
    <property type="entry name" value="ABC TRANSPORTER PERMEASE PROTEIN MG189-RELATED-RELATED"/>
    <property type="match status" value="1"/>
</dbReference>
<dbReference type="InterPro" id="IPR000515">
    <property type="entry name" value="MetI-like"/>
</dbReference>
<organism evidence="9 10">
    <name type="scientific">Paenibacillus mendelii</name>
    <dbReference type="NCBI Taxonomy" id="206163"/>
    <lineage>
        <taxon>Bacteria</taxon>
        <taxon>Bacillati</taxon>
        <taxon>Bacillota</taxon>
        <taxon>Bacilli</taxon>
        <taxon>Bacillales</taxon>
        <taxon>Paenibacillaceae</taxon>
        <taxon>Paenibacillus</taxon>
    </lineage>
</organism>
<evidence type="ECO:0000256" key="2">
    <source>
        <dbReference type="ARBA" id="ARBA00022448"/>
    </source>
</evidence>
<comment type="caution">
    <text evidence="9">The sequence shown here is derived from an EMBL/GenBank/DDBJ whole genome shotgun (WGS) entry which is preliminary data.</text>
</comment>
<dbReference type="RefSeq" id="WP_204818615.1">
    <property type="nucleotide sequence ID" value="NZ_JANHOF010000005.1"/>
</dbReference>
<dbReference type="Gene3D" id="1.10.3720.10">
    <property type="entry name" value="MetI-like"/>
    <property type="match status" value="1"/>
</dbReference>
<name>A0ABV6JL27_9BACL</name>
<dbReference type="Pfam" id="PF00528">
    <property type="entry name" value="BPD_transp_1"/>
    <property type="match status" value="1"/>
</dbReference>
<dbReference type="SUPFAM" id="SSF161098">
    <property type="entry name" value="MetI-like"/>
    <property type="match status" value="1"/>
</dbReference>
<feature type="transmembrane region" description="Helical" evidence="7">
    <location>
        <begin position="182"/>
        <end position="205"/>
    </location>
</feature>
<dbReference type="PROSITE" id="PS50928">
    <property type="entry name" value="ABC_TM1"/>
    <property type="match status" value="1"/>
</dbReference>
<evidence type="ECO:0000256" key="1">
    <source>
        <dbReference type="ARBA" id="ARBA00004651"/>
    </source>
</evidence>
<sequence>MKSGGFTAKATAAISRFKRDSEQALGSRRAQQVKKMLLGQHTNDGWLAKIIILLLLAVIGFLYLQPVFYMVSTMLKTVSDLIDPVVQWIPRTVNWQNLSDAWRGLRYPEAFTNTLTIALVCSAAQVCSCAVTGYALARLKFPGRNLAFFLIIVTFLIPPQITMIPLYAIYGKLGWLNTPFVFFIPAIFAQGLRGALFIIIFRQFFLTQPKALEEAAKIDGASSFRLFFRIMLPLARSACLVVFLFSFIWYWNMYYEPSMFLGKDFLPLSLRLNLLQEELMGNTQINFNAGFGKDPISEGPKMAAAFLIIMPPLIVYMITQRWFTEGIERTGLVE</sequence>
<comment type="similarity">
    <text evidence="7">Belongs to the binding-protein-dependent transport system permease family.</text>
</comment>
<dbReference type="CDD" id="cd06261">
    <property type="entry name" value="TM_PBP2"/>
    <property type="match status" value="1"/>
</dbReference>
<keyword evidence="2 7" id="KW-0813">Transport</keyword>
<accession>A0ABV6JL27</accession>
<evidence type="ECO:0000256" key="6">
    <source>
        <dbReference type="ARBA" id="ARBA00023136"/>
    </source>
</evidence>
<evidence type="ECO:0000313" key="10">
    <source>
        <dbReference type="Proteomes" id="UP001589818"/>
    </source>
</evidence>
<evidence type="ECO:0000256" key="3">
    <source>
        <dbReference type="ARBA" id="ARBA00022475"/>
    </source>
</evidence>
<keyword evidence="10" id="KW-1185">Reference proteome</keyword>
<feature type="transmembrane region" description="Helical" evidence="7">
    <location>
        <begin position="148"/>
        <end position="170"/>
    </location>
</feature>
<feature type="transmembrane region" description="Helical" evidence="7">
    <location>
        <begin position="226"/>
        <end position="251"/>
    </location>
</feature>
<feature type="transmembrane region" description="Helical" evidence="7">
    <location>
        <begin position="115"/>
        <end position="136"/>
    </location>
</feature>
<keyword evidence="3" id="KW-1003">Cell membrane</keyword>
<feature type="transmembrane region" description="Helical" evidence="7">
    <location>
        <begin position="46"/>
        <end position="64"/>
    </location>
</feature>
<evidence type="ECO:0000259" key="8">
    <source>
        <dbReference type="PROSITE" id="PS50928"/>
    </source>
</evidence>
<dbReference type="PANTHER" id="PTHR43744:SF6">
    <property type="entry name" value="ABC TRANSPORTER PERMEASE PROTEIN YESQ-RELATED"/>
    <property type="match status" value="1"/>
</dbReference>
<evidence type="ECO:0000256" key="4">
    <source>
        <dbReference type="ARBA" id="ARBA00022692"/>
    </source>
</evidence>
<evidence type="ECO:0000256" key="5">
    <source>
        <dbReference type="ARBA" id="ARBA00022989"/>
    </source>
</evidence>
<keyword evidence="5 7" id="KW-1133">Transmembrane helix</keyword>
<proteinExistence type="inferred from homology"/>
<keyword evidence="6 7" id="KW-0472">Membrane</keyword>
<evidence type="ECO:0000256" key="7">
    <source>
        <dbReference type="RuleBase" id="RU363032"/>
    </source>
</evidence>
<keyword evidence="4 7" id="KW-0812">Transmembrane</keyword>
<dbReference type="Proteomes" id="UP001589818">
    <property type="component" value="Unassembled WGS sequence"/>
</dbReference>
<dbReference type="InterPro" id="IPR035906">
    <property type="entry name" value="MetI-like_sf"/>
</dbReference>
<comment type="subcellular location">
    <subcellularLocation>
        <location evidence="1 7">Cell membrane</location>
        <topology evidence="1 7">Multi-pass membrane protein</topology>
    </subcellularLocation>
</comment>
<evidence type="ECO:0000313" key="9">
    <source>
        <dbReference type="EMBL" id="MFC0396536.1"/>
    </source>
</evidence>
<dbReference type="EMBL" id="JBHLVF010000061">
    <property type="protein sequence ID" value="MFC0396536.1"/>
    <property type="molecule type" value="Genomic_DNA"/>
</dbReference>
<protein>
    <submittedName>
        <fullName evidence="9">Carbohydrate ABC transporter permease</fullName>
    </submittedName>
</protein>
<feature type="transmembrane region" description="Helical" evidence="7">
    <location>
        <begin position="302"/>
        <end position="319"/>
    </location>
</feature>
<feature type="domain" description="ABC transmembrane type-1" evidence="8">
    <location>
        <begin position="111"/>
        <end position="319"/>
    </location>
</feature>
<gene>
    <name evidence="9" type="ORF">ACFFJ8_34955</name>
</gene>